<evidence type="ECO:0000313" key="1">
    <source>
        <dbReference type="EMBL" id="CAG8601514.1"/>
    </source>
</evidence>
<dbReference type="EMBL" id="CAJVPP010002480">
    <property type="protein sequence ID" value="CAG8601514.1"/>
    <property type="molecule type" value="Genomic_DNA"/>
</dbReference>
<sequence length="78" mass="9079">MKSCGGCKYFEKYYYRHQTIQQLNYYTSNIQSSVPSTAKEEKELDGEEIINDGLTDEEIIEETIDESEFEDSSYATEL</sequence>
<keyword evidence="2" id="KW-1185">Reference proteome</keyword>
<reference evidence="1" key="1">
    <citation type="submission" date="2021-06" db="EMBL/GenBank/DDBJ databases">
        <authorList>
            <person name="Kallberg Y."/>
            <person name="Tangrot J."/>
            <person name="Rosling A."/>
        </authorList>
    </citation>
    <scope>NUCLEOTIDE SEQUENCE</scope>
    <source>
        <strain evidence="1">87-6 pot B 2015</strain>
    </source>
</reference>
<comment type="caution">
    <text evidence="1">The sequence shown here is derived from an EMBL/GenBank/DDBJ whole genome shotgun (WGS) entry which is preliminary data.</text>
</comment>
<proteinExistence type="predicted"/>
<organism evidence="1 2">
    <name type="scientific">Funneliformis mosseae</name>
    <name type="common">Endomycorrhizal fungus</name>
    <name type="synonym">Glomus mosseae</name>
    <dbReference type="NCBI Taxonomy" id="27381"/>
    <lineage>
        <taxon>Eukaryota</taxon>
        <taxon>Fungi</taxon>
        <taxon>Fungi incertae sedis</taxon>
        <taxon>Mucoromycota</taxon>
        <taxon>Glomeromycotina</taxon>
        <taxon>Glomeromycetes</taxon>
        <taxon>Glomerales</taxon>
        <taxon>Glomeraceae</taxon>
        <taxon>Funneliformis</taxon>
    </lineage>
</organism>
<dbReference type="AlphaFoldDB" id="A0A9N9CH26"/>
<accession>A0A9N9CH26</accession>
<name>A0A9N9CH26_FUNMO</name>
<dbReference type="Proteomes" id="UP000789375">
    <property type="component" value="Unassembled WGS sequence"/>
</dbReference>
<gene>
    <name evidence="1" type="ORF">FMOSSE_LOCUS8975</name>
</gene>
<protein>
    <submittedName>
        <fullName evidence="1">13305_t:CDS:1</fullName>
    </submittedName>
</protein>
<evidence type="ECO:0000313" key="2">
    <source>
        <dbReference type="Proteomes" id="UP000789375"/>
    </source>
</evidence>